<gene>
    <name evidence="7" type="ORF">DILT_LOCUS8908</name>
</gene>
<dbReference type="InterPro" id="IPR046350">
    <property type="entry name" value="Cystatin_sf"/>
</dbReference>
<proteinExistence type="inferred from homology"/>
<evidence type="ECO:0000259" key="6">
    <source>
        <dbReference type="Pfam" id="PF00031"/>
    </source>
</evidence>
<feature type="domain" description="Cystatin" evidence="6">
    <location>
        <begin position="13"/>
        <end position="77"/>
    </location>
</feature>
<dbReference type="GO" id="GO:0004869">
    <property type="term" value="F:cysteine-type endopeptidase inhibitor activity"/>
    <property type="evidence" value="ECO:0007669"/>
    <property type="project" value="UniProtKB-KW"/>
</dbReference>
<evidence type="ECO:0000256" key="1">
    <source>
        <dbReference type="ARBA" id="ARBA00004496"/>
    </source>
</evidence>
<dbReference type="Proteomes" id="UP000281553">
    <property type="component" value="Unassembled WGS sequence"/>
</dbReference>
<sequence length="99" mass="10707">MMCGAAGNARPPSEEEKQLLLSPVSAHLERHLGSPPHPVDIVEVRTQCVAGTNYFLKVTHSDGKVCHVRAFRALPCNGGNVEVVKVVEKSGLGEPLEYF</sequence>
<evidence type="ECO:0000256" key="3">
    <source>
        <dbReference type="ARBA" id="ARBA00022490"/>
    </source>
</evidence>
<comment type="similarity">
    <text evidence="2">Belongs to the cystatin family.</text>
</comment>
<dbReference type="AlphaFoldDB" id="A0A3P7LN44"/>
<evidence type="ECO:0000313" key="7">
    <source>
        <dbReference type="EMBL" id="VDN13077.1"/>
    </source>
</evidence>
<dbReference type="InterPro" id="IPR000010">
    <property type="entry name" value="Cystatin_dom"/>
</dbReference>
<reference evidence="7 8" key="1">
    <citation type="submission" date="2018-11" db="EMBL/GenBank/DDBJ databases">
        <authorList>
            <consortium name="Pathogen Informatics"/>
        </authorList>
    </citation>
    <scope>NUCLEOTIDE SEQUENCE [LARGE SCALE GENOMIC DNA]</scope>
</reference>
<protein>
    <recommendedName>
        <fullName evidence="6">Cystatin domain-containing protein</fullName>
    </recommendedName>
</protein>
<dbReference type="GO" id="GO:0005829">
    <property type="term" value="C:cytosol"/>
    <property type="evidence" value="ECO:0007669"/>
    <property type="project" value="TreeGrafter"/>
</dbReference>
<evidence type="ECO:0000256" key="4">
    <source>
        <dbReference type="ARBA" id="ARBA00022690"/>
    </source>
</evidence>
<evidence type="ECO:0000313" key="8">
    <source>
        <dbReference type="Proteomes" id="UP000281553"/>
    </source>
</evidence>
<dbReference type="PANTHER" id="PTHR11414">
    <property type="entry name" value="CYSTATIN FAMILY MEMBER"/>
    <property type="match status" value="1"/>
</dbReference>
<dbReference type="Gene3D" id="3.10.450.10">
    <property type="match status" value="1"/>
</dbReference>
<evidence type="ECO:0000256" key="5">
    <source>
        <dbReference type="ARBA" id="ARBA00022704"/>
    </source>
</evidence>
<evidence type="ECO:0000256" key="2">
    <source>
        <dbReference type="ARBA" id="ARBA00009403"/>
    </source>
</evidence>
<keyword evidence="8" id="KW-1185">Reference proteome</keyword>
<accession>A0A3P7LN44</accession>
<dbReference type="EMBL" id="UYRU01055521">
    <property type="protein sequence ID" value="VDN13077.1"/>
    <property type="molecule type" value="Genomic_DNA"/>
</dbReference>
<keyword evidence="4" id="KW-0646">Protease inhibitor</keyword>
<dbReference type="PANTHER" id="PTHR11414:SF21">
    <property type="entry name" value="CYSTATIN 14A, TANDEM DUPLICATE 1-RELATED"/>
    <property type="match status" value="1"/>
</dbReference>
<keyword evidence="5" id="KW-0789">Thiol protease inhibitor</keyword>
<organism evidence="7 8">
    <name type="scientific">Dibothriocephalus latus</name>
    <name type="common">Fish tapeworm</name>
    <name type="synonym">Diphyllobothrium latum</name>
    <dbReference type="NCBI Taxonomy" id="60516"/>
    <lineage>
        <taxon>Eukaryota</taxon>
        <taxon>Metazoa</taxon>
        <taxon>Spiralia</taxon>
        <taxon>Lophotrochozoa</taxon>
        <taxon>Platyhelminthes</taxon>
        <taxon>Cestoda</taxon>
        <taxon>Eucestoda</taxon>
        <taxon>Diphyllobothriidea</taxon>
        <taxon>Diphyllobothriidae</taxon>
        <taxon>Dibothriocephalus</taxon>
    </lineage>
</organism>
<comment type="subcellular location">
    <subcellularLocation>
        <location evidence="1">Cytoplasm</location>
    </subcellularLocation>
</comment>
<keyword evidence="3" id="KW-0963">Cytoplasm</keyword>
<dbReference type="InterPro" id="IPR001713">
    <property type="entry name" value="Prot_inh_stefin"/>
</dbReference>
<name>A0A3P7LN44_DIBLA</name>
<dbReference type="Pfam" id="PF00031">
    <property type="entry name" value="Cystatin"/>
    <property type="match status" value="1"/>
</dbReference>
<dbReference type="SUPFAM" id="SSF54403">
    <property type="entry name" value="Cystatin/monellin"/>
    <property type="match status" value="1"/>
</dbReference>
<dbReference type="OrthoDB" id="2429551at2759"/>